<dbReference type="OrthoDB" id="2757422at2759"/>
<accession>A0A550BYL2</accession>
<reference evidence="2 3" key="1">
    <citation type="journal article" date="2019" name="New Phytol.">
        <title>Comparative genomics reveals unique wood-decay strategies and fruiting body development in the Schizophyllaceae.</title>
        <authorList>
            <person name="Almasi E."/>
            <person name="Sahu N."/>
            <person name="Krizsan K."/>
            <person name="Balint B."/>
            <person name="Kovacs G.M."/>
            <person name="Kiss B."/>
            <person name="Cseklye J."/>
            <person name="Drula E."/>
            <person name="Henrissat B."/>
            <person name="Nagy I."/>
            <person name="Chovatia M."/>
            <person name="Adam C."/>
            <person name="LaButti K."/>
            <person name="Lipzen A."/>
            <person name="Riley R."/>
            <person name="Grigoriev I.V."/>
            <person name="Nagy L.G."/>
        </authorList>
    </citation>
    <scope>NUCLEOTIDE SEQUENCE [LARGE SCALE GENOMIC DNA]</scope>
    <source>
        <strain evidence="2 3">NL-1724</strain>
    </source>
</reference>
<feature type="region of interest" description="Disordered" evidence="1">
    <location>
        <begin position="17"/>
        <end position="46"/>
    </location>
</feature>
<gene>
    <name evidence="2" type="ORF">BD626DRAFT_208071</name>
</gene>
<sequence>MPMPIIIDSVLIGSAPPTSPVRPCSQLPPSTAAMSSPPSSVTSGSMMALSPPFTPPRKTMSLGNGIISPPRNGIISPPRAGSTHEKRHDDLWRHDGNLVLKAGSTVYRLHSSFLEKYSPVFARILSLPPLELFDDWPVVRLDDDELSFTVFLRALMRPDTYPAPPATPSRAASMAILRLATKYDVRHLRIRALHHLNVLFPTTPLFKGWRDLGVRAATFPNILAYARECNAPFLAPACAYNLVCAMRSPAELAAATAALPAEDRARLMRVFAELAVAHNHVSACVFDLPSEQGRTRGRCVGGTGCMAWRAQYVGVMALVPPARLLAPGFWEMLAQVAPIVPGQQPCQPCVKYLHETHEDARKKFWEALPVFLDLGPWTKLVMQRIDAITPSGPEIKFSYP</sequence>
<evidence type="ECO:0000256" key="1">
    <source>
        <dbReference type="SAM" id="MobiDB-lite"/>
    </source>
</evidence>
<evidence type="ECO:0000313" key="3">
    <source>
        <dbReference type="Proteomes" id="UP000320762"/>
    </source>
</evidence>
<feature type="compositionally biased region" description="Low complexity" evidence="1">
    <location>
        <begin position="28"/>
        <end position="46"/>
    </location>
</feature>
<dbReference type="Proteomes" id="UP000320762">
    <property type="component" value="Unassembled WGS sequence"/>
</dbReference>
<name>A0A550BYL2_9AGAR</name>
<proteinExistence type="predicted"/>
<dbReference type="InterPro" id="IPR011333">
    <property type="entry name" value="SKP1/BTB/POZ_sf"/>
</dbReference>
<protein>
    <recommendedName>
        <fullName evidence="4">BTB domain-containing protein</fullName>
    </recommendedName>
</protein>
<dbReference type="EMBL" id="VDMD01000044">
    <property type="protein sequence ID" value="TRM57644.1"/>
    <property type="molecule type" value="Genomic_DNA"/>
</dbReference>
<dbReference type="AlphaFoldDB" id="A0A550BYL2"/>
<keyword evidence="3" id="KW-1185">Reference proteome</keyword>
<dbReference type="STRING" id="97359.A0A550BYL2"/>
<dbReference type="Gene3D" id="3.30.710.10">
    <property type="entry name" value="Potassium Channel Kv1.1, Chain A"/>
    <property type="match status" value="1"/>
</dbReference>
<evidence type="ECO:0008006" key="4">
    <source>
        <dbReference type="Google" id="ProtNLM"/>
    </source>
</evidence>
<evidence type="ECO:0000313" key="2">
    <source>
        <dbReference type="EMBL" id="TRM57644.1"/>
    </source>
</evidence>
<organism evidence="2 3">
    <name type="scientific">Schizophyllum amplum</name>
    <dbReference type="NCBI Taxonomy" id="97359"/>
    <lineage>
        <taxon>Eukaryota</taxon>
        <taxon>Fungi</taxon>
        <taxon>Dikarya</taxon>
        <taxon>Basidiomycota</taxon>
        <taxon>Agaricomycotina</taxon>
        <taxon>Agaricomycetes</taxon>
        <taxon>Agaricomycetidae</taxon>
        <taxon>Agaricales</taxon>
        <taxon>Schizophyllaceae</taxon>
        <taxon>Schizophyllum</taxon>
    </lineage>
</organism>
<comment type="caution">
    <text evidence="2">The sequence shown here is derived from an EMBL/GenBank/DDBJ whole genome shotgun (WGS) entry which is preliminary data.</text>
</comment>